<evidence type="ECO:0000313" key="1">
    <source>
        <dbReference type="EMBL" id="ALF35124.1"/>
    </source>
</evidence>
<proteinExistence type="predicted"/>
<gene>
    <name evidence="1" type="ORF">ICEValHN437_075</name>
</gene>
<dbReference type="AlphaFoldDB" id="A0A0N9DYV7"/>
<organism evidence="1">
    <name type="scientific">Vibrio alginolyticus</name>
    <dbReference type="NCBI Taxonomy" id="663"/>
    <lineage>
        <taxon>Bacteria</taxon>
        <taxon>Pseudomonadati</taxon>
        <taxon>Pseudomonadota</taxon>
        <taxon>Gammaproteobacteria</taxon>
        <taxon>Vibrionales</taxon>
        <taxon>Vibrionaceae</taxon>
        <taxon>Vibrio</taxon>
    </lineage>
</organism>
<dbReference type="EMBL" id="KT072771">
    <property type="protein sequence ID" value="ALF35124.1"/>
    <property type="molecule type" value="Genomic_DNA"/>
</dbReference>
<protein>
    <recommendedName>
        <fullName evidence="2">HAD family hydrolase</fullName>
    </recommendedName>
</protein>
<reference evidence="1" key="1">
    <citation type="journal article" date="2016" name="BMC Microbiol.">
        <title>Comparative genomic analysis of six new-found integrative conjugative elements (ICEs) in Vibrio alginolyticus.</title>
        <authorList>
            <person name="Luo P."/>
            <person name="He X."/>
            <person name="Wang Y."/>
            <person name="Liu Q."/>
            <person name="Hu C."/>
        </authorList>
    </citation>
    <scope>NUCLEOTIDE SEQUENCE</scope>
    <source>
        <strain evidence="1">HN437</strain>
    </source>
</reference>
<sequence length="348" mass="39312">MAIESLQQLGAVFLSPVLTYFNQHLSQQQPADRPLFFLAREGYWLEQAFQHYAAAKSCQADTRYMLVSRSFLFKIGLLKPQTYTYSLNFTFSGSLYELMRSRFMLSDTKIREVFSAKEFNKALQLPQDLAQVADLLAAKIPQLTPVISASADAYQRYLTELGFFAHDKVDVVDLGYGGTIQTLLSLIYNIDTCGHYLIASNPGEKQLGDNTITMRGYLHEGVKLGEGYVPLDRSMFLEGLLTAPVGQFQDIRLSPLPHRTFDFYYGRKVSTQHQFHLVEAVCQGALAQLESFAQQGIEFSKPEVETLYTTYVTKKGLLPRHSWPLFEIDDDIASEGTVNGIDFFGLRV</sequence>
<evidence type="ECO:0008006" key="2">
    <source>
        <dbReference type="Google" id="ProtNLM"/>
    </source>
</evidence>
<name>A0A0N9DYV7_VIBAL</name>
<accession>A0A0N9DYV7</accession>